<organism evidence="4 5">
    <name type="scientific">Salinibacillus xinjiangensis</name>
    <dbReference type="NCBI Taxonomy" id="1229268"/>
    <lineage>
        <taxon>Bacteria</taxon>
        <taxon>Bacillati</taxon>
        <taxon>Bacillota</taxon>
        <taxon>Bacilli</taxon>
        <taxon>Bacillales</taxon>
        <taxon>Bacillaceae</taxon>
        <taxon>Salinibacillus</taxon>
    </lineage>
</organism>
<evidence type="ECO:0000256" key="2">
    <source>
        <dbReference type="SAM" id="SignalP"/>
    </source>
</evidence>
<protein>
    <submittedName>
        <fullName evidence="4">Spore gernimation protein</fullName>
    </submittedName>
</protein>
<evidence type="ECO:0000313" key="5">
    <source>
        <dbReference type="Proteomes" id="UP000480185"/>
    </source>
</evidence>
<dbReference type="SMART" id="SM00909">
    <property type="entry name" value="Germane"/>
    <property type="match status" value="2"/>
</dbReference>
<dbReference type="OrthoDB" id="1715058at2"/>
<dbReference type="AlphaFoldDB" id="A0A6G1XBI3"/>
<dbReference type="Proteomes" id="UP000480185">
    <property type="component" value="Unassembled WGS sequence"/>
</dbReference>
<reference evidence="4 5" key="1">
    <citation type="submission" date="2019-11" db="EMBL/GenBank/DDBJ databases">
        <authorList>
            <person name="Li J."/>
        </authorList>
    </citation>
    <scope>NUCLEOTIDE SEQUENCE [LARGE SCALE GENOMIC DNA]</scope>
    <source>
        <strain evidence="4 5">J4</strain>
    </source>
</reference>
<dbReference type="InterPro" id="IPR019606">
    <property type="entry name" value="GerMN"/>
</dbReference>
<proteinExistence type="predicted"/>
<dbReference type="RefSeq" id="WP_153730246.1">
    <property type="nucleotide sequence ID" value="NZ_WJNH01000021.1"/>
</dbReference>
<feature type="domain" description="GerMN" evidence="3">
    <location>
        <begin position="259"/>
        <end position="349"/>
    </location>
</feature>
<keyword evidence="5" id="KW-1185">Reference proteome</keyword>
<dbReference type="Pfam" id="PF10646">
    <property type="entry name" value="Germane"/>
    <property type="match status" value="2"/>
</dbReference>
<evidence type="ECO:0000259" key="3">
    <source>
        <dbReference type="SMART" id="SM00909"/>
    </source>
</evidence>
<feature type="compositionally biased region" description="Basic and acidic residues" evidence="1">
    <location>
        <begin position="60"/>
        <end position="72"/>
    </location>
</feature>
<gene>
    <name evidence="4" type="ORF">GH754_19190</name>
</gene>
<feature type="domain" description="GerMN" evidence="3">
    <location>
        <begin position="108"/>
        <end position="199"/>
    </location>
</feature>
<evidence type="ECO:0000313" key="4">
    <source>
        <dbReference type="EMBL" id="MRG88373.1"/>
    </source>
</evidence>
<dbReference type="PROSITE" id="PS51257">
    <property type="entry name" value="PROKAR_LIPOPROTEIN"/>
    <property type="match status" value="1"/>
</dbReference>
<sequence length="369" mass="40901">MRKRSLWLLPAFMSSIVLLSGCFEGEQSLEEMDPPQNVQTVDDLDNTGEDTNNVEEATTEETKETENDKESSEGTSETVNRELYLLDPNGMVVSQTLPLPMDETKEVAKQTLEYLVKDGPVSNILPNGFQAVLPAGTNINGLNLQEDGSLVVDLSKEFKDYQPENEQKVIQAMTFTLTQFDSVERIKLRIDGVDQDVMPVNGTPIGNGFSRADGINLHVGDVNDLMNSQAVTVYYPAQQSEHYYYVPVTTPIDASEDIYESVINKVVEGPSYELSGLLDVFRNGVQLTEEPKIEDGILSITFNESIFNDVENKTISDTVLNSIVLSLTEHEDVKSVQVQVEGTEQVFNENGEVFSEPVTREDISQPSGI</sequence>
<comment type="caution">
    <text evidence="4">The sequence shown here is derived from an EMBL/GenBank/DDBJ whole genome shotgun (WGS) entry which is preliminary data.</text>
</comment>
<keyword evidence="2" id="KW-0732">Signal</keyword>
<feature type="chain" id="PRO_5038556265" evidence="2">
    <location>
        <begin position="20"/>
        <end position="369"/>
    </location>
</feature>
<dbReference type="EMBL" id="WJNH01000021">
    <property type="protein sequence ID" value="MRG88373.1"/>
    <property type="molecule type" value="Genomic_DNA"/>
</dbReference>
<accession>A0A6G1XBI3</accession>
<feature type="region of interest" description="Disordered" evidence="1">
    <location>
        <begin position="30"/>
        <end position="81"/>
    </location>
</feature>
<name>A0A6G1XBI3_9BACI</name>
<feature type="signal peptide" evidence="2">
    <location>
        <begin position="1"/>
        <end position="19"/>
    </location>
</feature>
<evidence type="ECO:0000256" key="1">
    <source>
        <dbReference type="SAM" id="MobiDB-lite"/>
    </source>
</evidence>